<keyword evidence="7" id="KW-1185">Reference proteome</keyword>
<feature type="transmembrane region" description="Helical" evidence="4">
    <location>
        <begin position="16"/>
        <end position="43"/>
    </location>
</feature>
<dbReference type="HOGENOM" id="CLU_791393_0_0_4"/>
<dbReference type="EMBL" id="AYXT01000009">
    <property type="protein sequence ID" value="ETF03512.1"/>
    <property type="molecule type" value="Genomic_DNA"/>
</dbReference>
<dbReference type="PATRIC" id="fig|1424334.3.peg.2100"/>
<keyword evidence="4" id="KW-0812">Transmembrane</keyword>
<organism evidence="6 7">
    <name type="scientific">Advenella kashmirensis W13003</name>
    <dbReference type="NCBI Taxonomy" id="1424334"/>
    <lineage>
        <taxon>Bacteria</taxon>
        <taxon>Pseudomonadati</taxon>
        <taxon>Pseudomonadota</taxon>
        <taxon>Betaproteobacteria</taxon>
        <taxon>Burkholderiales</taxon>
        <taxon>Alcaligenaceae</taxon>
    </lineage>
</organism>
<dbReference type="AlphaFoldDB" id="V8QV64"/>
<dbReference type="PANTHER" id="PTHR43280">
    <property type="entry name" value="ARAC-FAMILY TRANSCRIPTIONAL REGULATOR"/>
    <property type="match status" value="1"/>
</dbReference>
<dbReference type="STRING" id="1424334.W822_10465"/>
<keyword evidence="3" id="KW-0804">Transcription</keyword>
<dbReference type="PANTHER" id="PTHR43280:SF31">
    <property type="entry name" value="TRANSCRIPTIONAL REGULATORY PROTEIN"/>
    <property type="match status" value="1"/>
</dbReference>
<dbReference type="InterPro" id="IPR018060">
    <property type="entry name" value="HTH_AraC"/>
</dbReference>
<dbReference type="GO" id="GO:0043565">
    <property type="term" value="F:sequence-specific DNA binding"/>
    <property type="evidence" value="ECO:0007669"/>
    <property type="project" value="InterPro"/>
</dbReference>
<accession>V8QV64</accession>
<proteinExistence type="predicted"/>
<evidence type="ECO:0000259" key="5">
    <source>
        <dbReference type="PROSITE" id="PS01124"/>
    </source>
</evidence>
<protein>
    <recommendedName>
        <fullName evidence="5">HTH araC/xylS-type domain-containing protein</fullName>
    </recommendedName>
</protein>
<evidence type="ECO:0000313" key="7">
    <source>
        <dbReference type="Proteomes" id="UP000018733"/>
    </source>
</evidence>
<dbReference type="InterPro" id="IPR009057">
    <property type="entry name" value="Homeodomain-like_sf"/>
</dbReference>
<dbReference type="Proteomes" id="UP000018733">
    <property type="component" value="Unassembled WGS sequence"/>
</dbReference>
<keyword evidence="2" id="KW-0238">DNA-binding</keyword>
<keyword evidence="1" id="KW-0805">Transcription regulation</keyword>
<dbReference type="PROSITE" id="PS01124">
    <property type="entry name" value="HTH_ARAC_FAMILY_2"/>
    <property type="match status" value="1"/>
</dbReference>
<dbReference type="SUPFAM" id="SSF46689">
    <property type="entry name" value="Homeodomain-like"/>
    <property type="match status" value="1"/>
</dbReference>
<keyword evidence="4" id="KW-1133">Transmembrane helix</keyword>
<reference evidence="6 7" key="1">
    <citation type="journal article" date="2014" name="Genome Announc.">
        <title>Draft Genome Sequence of Advenella kashmirensis Strain W13003, a Polycyclic Aromatic Hydrocarbon-Degrading Bacterium.</title>
        <authorList>
            <person name="Wang X."/>
            <person name="Jin D."/>
            <person name="Zhou L."/>
            <person name="Wu L."/>
            <person name="An W."/>
            <person name="Zhao L."/>
        </authorList>
    </citation>
    <scope>NUCLEOTIDE SEQUENCE [LARGE SCALE GENOMIC DNA]</scope>
    <source>
        <strain evidence="6 7">W13003</strain>
    </source>
</reference>
<comment type="caution">
    <text evidence="6">The sequence shown here is derived from an EMBL/GenBank/DDBJ whole genome shotgun (WGS) entry which is preliminary data.</text>
</comment>
<keyword evidence="4" id="KW-0472">Membrane</keyword>
<gene>
    <name evidence="6" type="ORF">W822_10465</name>
</gene>
<dbReference type="SMART" id="SM00342">
    <property type="entry name" value="HTH_ARAC"/>
    <property type="match status" value="1"/>
</dbReference>
<dbReference type="Gene3D" id="1.10.10.60">
    <property type="entry name" value="Homeodomain-like"/>
    <property type="match status" value="1"/>
</dbReference>
<dbReference type="eggNOG" id="COG2207">
    <property type="taxonomic scope" value="Bacteria"/>
</dbReference>
<evidence type="ECO:0000256" key="2">
    <source>
        <dbReference type="ARBA" id="ARBA00023125"/>
    </source>
</evidence>
<evidence type="ECO:0000313" key="6">
    <source>
        <dbReference type="EMBL" id="ETF03512.1"/>
    </source>
</evidence>
<dbReference type="Pfam" id="PF12833">
    <property type="entry name" value="HTH_18"/>
    <property type="match status" value="1"/>
</dbReference>
<evidence type="ECO:0000256" key="1">
    <source>
        <dbReference type="ARBA" id="ARBA00023015"/>
    </source>
</evidence>
<dbReference type="GO" id="GO:0003700">
    <property type="term" value="F:DNA-binding transcription factor activity"/>
    <property type="evidence" value="ECO:0007669"/>
    <property type="project" value="InterPro"/>
</dbReference>
<dbReference type="PROSITE" id="PS00041">
    <property type="entry name" value="HTH_ARAC_FAMILY_1"/>
    <property type="match status" value="1"/>
</dbReference>
<feature type="domain" description="HTH araC/xylS-type" evidence="5">
    <location>
        <begin position="278"/>
        <end position="381"/>
    </location>
</feature>
<dbReference type="InterPro" id="IPR018062">
    <property type="entry name" value="HTH_AraC-typ_CS"/>
</dbReference>
<evidence type="ECO:0000256" key="3">
    <source>
        <dbReference type="ARBA" id="ARBA00023163"/>
    </source>
</evidence>
<dbReference type="OrthoDB" id="6506763at2"/>
<name>V8QV64_9BURK</name>
<sequence>MPVTFPVGFFRYVRKYYVLVALIDYSVLAICFRMIAFVVLPVLPMFYKDSINGLPGPFRLHSVMAGKDVTLSHFNEMLPYFVDNGQLRHVDAAMPFGATLTAFPLTPRAALILLQADACDLHFAPSATPSRVPHPQWYVICVLEYALFTSGSGQFAVQPGDVLLVHSQSIARLRPQCRLRCIIVAMQQPCVEQRQALFRAVSGHCFAAHGGWARVLSVYLRELNETIMDRVSAVPSDQAICLDTLLSMAAMMFEHRIHDEEAGLVVGKRRQARSKLYFEITLWLSANFAEAELTGAKVASEFGISVRTLHKLFREFNDSASFAVFLNNIRMQNARKLLWDSSMRELTMADIGWRCGFSDPAHFGKVFKKYHSLTPKQMRDTAPRADHFKP</sequence>
<evidence type="ECO:0000256" key="4">
    <source>
        <dbReference type="SAM" id="Phobius"/>
    </source>
</evidence>